<dbReference type="SUPFAM" id="SSF46894">
    <property type="entry name" value="C-terminal effector domain of the bipartite response regulators"/>
    <property type="match status" value="1"/>
</dbReference>
<evidence type="ECO:0000313" key="7">
    <source>
        <dbReference type="Proteomes" id="UP000324101"/>
    </source>
</evidence>
<dbReference type="InterPro" id="IPR016032">
    <property type="entry name" value="Sig_transdc_resp-reg_C-effctor"/>
</dbReference>
<dbReference type="CDD" id="cd06170">
    <property type="entry name" value="LuxR_C_like"/>
    <property type="match status" value="1"/>
</dbReference>
<sequence length="168" mass="17587">MQVQRLAVRLGGNLPVRSVRPIGGEAAPGRAAGGQEKPLRVVSFSVPAWFPSYEEPDGEAQAPCEDLPGDCVPTGERPADAQLTEQESAVFLCLATGASNRELAVELQLSVSTVKFHVVNIRAKLGGISRLQACLLAALAREDTRRAEEAARGGESGLSDGGGAVARR</sequence>
<feature type="domain" description="HTH luxR-type" evidence="5">
    <location>
        <begin position="76"/>
        <end position="141"/>
    </location>
</feature>
<accession>A0A5P2E0L3</accession>
<dbReference type="SMART" id="SM00421">
    <property type="entry name" value="HTH_LUXR"/>
    <property type="match status" value="1"/>
</dbReference>
<reference evidence="6 7" key="1">
    <citation type="submission" date="2018-05" db="EMBL/GenBank/DDBJ databases">
        <title>Streptomyces venezuelae.</title>
        <authorList>
            <person name="Kim W."/>
            <person name="Lee N."/>
            <person name="Cho B.-K."/>
        </authorList>
    </citation>
    <scope>NUCLEOTIDE SEQUENCE [LARGE SCALE GENOMIC DNA]</scope>
    <source>
        <strain evidence="6 7">ATCC 21018</strain>
    </source>
</reference>
<keyword evidence="1" id="KW-0805">Transcription regulation</keyword>
<gene>
    <name evidence="6" type="ORF">DEJ51_19300</name>
</gene>
<dbReference type="InterPro" id="IPR036388">
    <property type="entry name" value="WH-like_DNA-bd_sf"/>
</dbReference>
<dbReference type="Gene3D" id="1.10.10.10">
    <property type="entry name" value="Winged helix-like DNA-binding domain superfamily/Winged helix DNA-binding domain"/>
    <property type="match status" value="1"/>
</dbReference>
<evidence type="ECO:0000259" key="5">
    <source>
        <dbReference type="PROSITE" id="PS50043"/>
    </source>
</evidence>
<evidence type="ECO:0000256" key="4">
    <source>
        <dbReference type="SAM" id="MobiDB-lite"/>
    </source>
</evidence>
<dbReference type="PANTHER" id="PTHR44688">
    <property type="entry name" value="DNA-BINDING TRANSCRIPTIONAL ACTIVATOR DEVR_DOSR"/>
    <property type="match status" value="1"/>
</dbReference>
<dbReference type="GO" id="GO:0003677">
    <property type="term" value="F:DNA binding"/>
    <property type="evidence" value="ECO:0007669"/>
    <property type="project" value="UniProtKB-KW"/>
</dbReference>
<dbReference type="OrthoDB" id="27092at2"/>
<feature type="compositionally biased region" description="Gly residues" evidence="4">
    <location>
        <begin position="154"/>
        <end position="168"/>
    </location>
</feature>
<evidence type="ECO:0000256" key="1">
    <source>
        <dbReference type="ARBA" id="ARBA00023015"/>
    </source>
</evidence>
<dbReference type="AlphaFoldDB" id="A0A5P2E0L3"/>
<keyword evidence="2" id="KW-0238">DNA-binding</keyword>
<dbReference type="EMBL" id="CP029189">
    <property type="protein sequence ID" value="QES59061.1"/>
    <property type="molecule type" value="Genomic_DNA"/>
</dbReference>
<name>A0A5P2E0L3_STRVZ</name>
<dbReference type="GO" id="GO:0006355">
    <property type="term" value="P:regulation of DNA-templated transcription"/>
    <property type="evidence" value="ECO:0007669"/>
    <property type="project" value="InterPro"/>
</dbReference>
<dbReference type="InterPro" id="IPR000792">
    <property type="entry name" value="Tscrpt_reg_LuxR_C"/>
</dbReference>
<feature type="region of interest" description="Disordered" evidence="4">
    <location>
        <begin position="146"/>
        <end position="168"/>
    </location>
</feature>
<evidence type="ECO:0000256" key="3">
    <source>
        <dbReference type="ARBA" id="ARBA00023163"/>
    </source>
</evidence>
<dbReference type="PROSITE" id="PS50043">
    <property type="entry name" value="HTH_LUXR_2"/>
    <property type="match status" value="1"/>
</dbReference>
<keyword evidence="3" id="KW-0804">Transcription</keyword>
<dbReference type="PRINTS" id="PR00038">
    <property type="entry name" value="HTHLUXR"/>
</dbReference>
<evidence type="ECO:0000313" key="6">
    <source>
        <dbReference type="EMBL" id="QES59061.1"/>
    </source>
</evidence>
<dbReference type="Pfam" id="PF00196">
    <property type="entry name" value="GerE"/>
    <property type="match status" value="1"/>
</dbReference>
<dbReference type="Proteomes" id="UP000324101">
    <property type="component" value="Chromosome"/>
</dbReference>
<organism evidence="6 7">
    <name type="scientific">Streptomyces venezuelae</name>
    <dbReference type="NCBI Taxonomy" id="54571"/>
    <lineage>
        <taxon>Bacteria</taxon>
        <taxon>Bacillati</taxon>
        <taxon>Actinomycetota</taxon>
        <taxon>Actinomycetes</taxon>
        <taxon>Kitasatosporales</taxon>
        <taxon>Streptomycetaceae</taxon>
        <taxon>Streptomyces</taxon>
    </lineage>
</organism>
<protein>
    <recommendedName>
        <fullName evidence="5">HTH luxR-type domain-containing protein</fullName>
    </recommendedName>
</protein>
<proteinExistence type="predicted"/>
<dbReference type="PANTHER" id="PTHR44688:SF16">
    <property type="entry name" value="DNA-BINDING TRANSCRIPTIONAL ACTIVATOR DEVR_DOSR"/>
    <property type="match status" value="1"/>
</dbReference>
<evidence type="ECO:0000256" key="2">
    <source>
        <dbReference type="ARBA" id="ARBA00023125"/>
    </source>
</evidence>